<evidence type="ECO:0000256" key="3">
    <source>
        <dbReference type="ARBA" id="ARBA00022960"/>
    </source>
</evidence>
<dbReference type="CDD" id="cd02644">
    <property type="entry name" value="R3H_jag"/>
    <property type="match status" value="1"/>
</dbReference>
<dbReference type="SUPFAM" id="SSF82708">
    <property type="entry name" value="R3H domain"/>
    <property type="match status" value="1"/>
</dbReference>
<name>A0A381Y1Z3_9ZZZZ</name>
<evidence type="ECO:0000256" key="4">
    <source>
        <dbReference type="ARBA" id="ARBA00023186"/>
    </source>
</evidence>
<dbReference type="NCBIfam" id="NF041568">
    <property type="entry name" value="Jag_EloR"/>
    <property type="match status" value="1"/>
</dbReference>
<sequence length="220" mass="23540">MSAPTVDEAIELGLKELDADRDEAEVEILSKGKTGFLGIGSESARVRVTRISAGRNAAGVPTTAEGETTAAGVATAAVGRILEAAGVNVSRTLRAANDPESGGPIIDLAGEDSGLLIGRRGQTLQALQFLVNLIVRKQFENVRVMLDVENYRQRRESQLRDMATKVAERVAQTNRSITLEPMPPADRRIIHTSLTDHPGVSTESTGEGEGRKVTIMPTRN</sequence>
<dbReference type="Gene3D" id="3.30.300.20">
    <property type="match status" value="1"/>
</dbReference>
<dbReference type="InterPro" id="IPR039247">
    <property type="entry name" value="KhpB"/>
</dbReference>
<dbReference type="Pfam" id="PF01424">
    <property type="entry name" value="R3H"/>
    <property type="match status" value="1"/>
</dbReference>
<evidence type="ECO:0000256" key="2">
    <source>
        <dbReference type="ARBA" id="ARBA00022884"/>
    </source>
</evidence>
<dbReference type="PANTHER" id="PTHR35800">
    <property type="entry name" value="PROTEIN JAG"/>
    <property type="match status" value="1"/>
</dbReference>
<dbReference type="SMART" id="SM00393">
    <property type="entry name" value="R3H"/>
    <property type="match status" value="1"/>
</dbReference>
<dbReference type="InterPro" id="IPR015946">
    <property type="entry name" value="KH_dom-like_a/b"/>
</dbReference>
<dbReference type="Gene3D" id="3.30.1370.50">
    <property type="entry name" value="R3H-like domain"/>
    <property type="match status" value="1"/>
</dbReference>
<evidence type="ECO:0000259" key="7">
    <source>
        <dbReference type="PROSITE" id="PS51061"/>
    </source>
</evidence>
<dbReference type="InterPro" id="IPR038008">
    <property type="entry name" value="Jag_KH"/>
</dbReference>
<keyword evidence="3" id="KW-0133">Cell shape</keyword>
<dbReference type="HAMAP" id="MF_00867">
    <property type="entry name" value="KhpB"/>
    <property type="match status" value="1"/>
</dbReference>
<gene>
    <name evidence="8" type="ORF">METZ01_LOCUS123960</name>
</gene>
<feature type="region of interest" description="Disordered" evidence="6">
    <location>
        <begin position="195"/>
        <end position="220"/>
    </location>
</feature>
<dbReference type="Pfam" id="PF14804">
    <property type="entry name" value="Jag_N"/>
    <property type="match status" value="1"/>
</dbReference>
<evidence type="ECO:0000313" key="8">
    <source>
        <dbReference type="EMBL" id="SVA71106.1"/>
    </source>
</evidence>
<dbReference type="InterPro" id="IPR038247">
    <property type="entry name" value="Jag_N_dom_sf"/>
</dbReference>
<dbReference type="EMBL" id="UINC01017223">
    <property type="protein sequence ID" value="SVA71106.1"/>
    <property type="molecule type" value="Genomic_DNA"/>
</dbReference>
<dbReference type="Gene3D" id="3.30.30.80">
    <property type="entry name" value="probable RNA-binding protein from clostridium symbiosum atcc 14940"/>
    <property type="match status" value="1"/>
</dbReference>
<organism evidence="8">
    <name type="scientific">marine metagenome</name>
    <dbReference type="NCBI Taxonomy" id="408172"/>
    <lineage>
        <taxon>unclassified sequences</taxon>
        <taxon>metagenomes</taxon>
        <taxon>ecological metagenomes</taxon>
    </lineage>
</organism>
<dbReference type="InterPro" id="IPR001374">
    <property type="entry name" value="R3H_dom"/>
</dbReference>
<dbReference type="CDD" id="cd02414">
    <property type="entry name" value="KH-II_Jag"/>
    <property type="match status" value="1"/>
</dbReference>
<keyword evidence="4" id="KW-0143">Chaperone</keyword>
<dbReference type="AlphaFoldDB" id="A0A381Y1Z3"/>
<evidence type="ECO:0000256" key="5">
    <source>
        <dbReference type="ARBA" id="ARBA00023316"/>
    </source>
</evidence>
<dbReference type="GO" id="GO:0071555">
    <property type="term" value="P:cell wall organization"/>
    <property type="evidence" value="ECO:0007669"/>
    <property type="project" value="UniProtKB-KW"/>
</dbReference>
<dbReference type="InterPro" id="IPR036867">
    <property type="entry name" value="R3H_dom_sf"/>
</dbReference>
<dbReference type="GO" id="GO:0003723">
    <property type="term" value="F:RNA binding"/>
    <property type="evidence" value="ECO:0007669"/>
    <property type="project" value="UniProtKB-KW"/>
</dbReference>
<keyword evidence="2" id="KW-0694">RNA-binding</keyword>
<keyword evidence="5" id="KW-0961">Cell wall biogenesis/degradation</keyword>
<dbReference type="SMART" id="SM01245">
    <property type="entry name" value="Jag_N"/>
    <property type="match status" value="1"/>
</dbReference>
<feature type="domain" description="R3H" evidence="7">
    <location>
        <begin position="153"/>
        <end position="219"/>
    </location>
</feature>
<evidence type="ECO:0000256" key="1">
    <source>
        <dbReference type="ARBA" id="ARBA00022490"/>
    </source>
</evidence>
<dbReference type="PANTHER" id="PTHR35800:SF1">
    <property type="entry name" value="RNA-BINDING PROTEIN KHPB"/>
    <property type="match status" value="1"/>
</dbReference>
<dbReference type="Pfam" id="PF13083">
    <property type="entry name" value="KH_KhpA-B"/>
    <property type="match status" value="1"/>
</dbReference>
<keyword evidence="1" id="KW-0963">Cytoplasm</keyword>
<dbReference type="GO" id="GO:0008360">
    <property type="term" value="P:regulation of cell shape"/>
    <property type="evidence" value="ECO:0007669"/>
    <property type="project" value="UniProtKB-KW"/>
</dbReference>
<accession>A0A381Y1Z3</accession>
<reference evidence="8" key="1">
    <citation type="submission" date="2018-05" db="EMBL/GenBank/DDBJ databases">
        <authorList>
            <person name="Lanie J.A."/>
            <person name="Ng W.-L."/>
            <person name="Kazmierczak K.M."/>
            <person name="Andrzejewski T.M."/>
            <person name="Davidsen T.M."/>
            <person name="Wayne K.J."/>
            <person name="Tettelin H."/>
            <person name="Glass J.I."/>
            <person name="Rusch D."/>
            <person name="Podicherti R."/>
            <person name="Tsui H.-C.T."/>
            <person name="Winkler M.E."/>
        </authorList>
    </citation>
    <scope>NUCLEOTIDE SEQUENCE</scope>
</reference>
<evidence type="ECO:0000256" key="6">
    <source>
        <dbReference type="SAM" id="MobiDB-lite"/>
    </source>
</evidence>
<proteinExistence type="inferred from homology"/>
<dbReference type="InterPro" id="IPR032782">
    <property type="entry name" value="KhpB_N"/>
</dbReference>
<dbReference type="InterPro" id="IPR034079">
    <property type="entry name" value="R3H_KhpB"/>
</dbReference>
<protein>
    <recommendedName>
        <fullName evidence="7">R3H domain-containing protein</fullName>
    </recommendedName>
</protein>
<dbReference type="PROSITE" id="PS51061">
    <property type="entry name" value="R3H"/>
    <property type="match status" value="1"/>
</dbReference>